<accession>A0AAD6SHW2</accession>
<evidence type="ECO:0000256" key="1">
    <source>
        <dbReference type="SAM" id="MobiDB-lite"/>
    </source>
</evidence>
<dbReference type="Proteomes" id="UP001218188">
    <property type="component" value="Unassembled WGS sequence"/>
</dbReference>
<feature type="region of interest" description="Disordered" evidence="1">
    <location>
        <begin position="26"/>
        <end position="83"/>
    </location>
</feature>
<reference evidence="2" key="1">
    <citation type="submission" date="2023-03" db="EMBL/GenBank/DDBJ databases">
        <title>Massive genome expansion in bonnet fungi (Mycena s.s.) driven by repeated elements and novel gene families across ecological guilds.</title>
        <authorList>
            <consortium name="Lawrence Berkeley National Laboratory"/>
            <person name="Harder C.B."/>
            <person name="Miyauchi S."/>
            <person name="Viragh M."/>
            <person name="Kuo A."/>
            <person name="Thoen E."/>
            <person name="Andreopoulos B."/>
            <person name="Lu D."/>
            <person name="Skrede I."/>
            <person name="Drula E."/>
            <person name="Henrissat B."/>
            <person name="Morin E."/>
            <person name="Kohler A."/>
            <person name="Barry K."/>
            <person name="LaButti K."/>
            <person name="Morin E."/>
            <person name="Salamov A."/>
            <person name="Lipzen A."/>
            <person name="Mereny Z."/>
            <person name="Hegedus B."/>
            <person name="Baldrian P."/>
            <person name="Stursova M."/>
            <person name="Weitz H."/>
            <person name="Taylor A."/>
            <person name="Grigoriev I.V."/>
            <person name="Nagy L.G."/>
            <person name="Martin F."/>
            <person name="Kauserud H."/>
        </authorList>
    </citation>
    <scope>NUCLEOTIDE SEQUENCE</scope>
    <source>
        <strain evidence="2">CBHHK200</strain>
    </source>
</reference>
<feature type="region of interest" description="Disordered" evidence="1">
    <location>
        <begin position="340"/>
        <end position="364"/>
    </location>
</feature>
<organism evidence="2 3">
    <name type="scientific">Mycena alexandri</name>
    <dbReference type="NCBI Taxonomy" id="1745969"/>
    <lineage>
        <taxon>Eukaryota</taxon>
        <taxon>Fungi</taxon>
        <taxon>Dikarya</taxon>
        <taxon>Basidiomycota</taxon>
        <taxon>Agaricomycotina</taxon>
        <taxon>Agaricomycetes</taxon>
        <taxon>Agaricomycetidae</taxon>
        <taxon>Agaricales</taxon>
        <taxon>Marasmiineae</taxon>
        <taxon>Mycenaceae</taxon>
        <taxon>Mycena</taxon>
    </lineage>
</organism>
<dbReference type="EMBL" id="JARJCM010000119">
    <property type="protein sequence ID" value="KAJ7027780.1"/>
    <property type="molecule type" value="Genomic_DNA"/>
</dbReference>
<keyword evidence="3" id="KW-1185">Reference proteome</keyword>
<evidence type="ECO:0000313" key="3">
    <source>
        <dbReference type="Proteomes" id="UP001218188"/>
    </source>
</evidence>
<dbReference type="AlphaFoldDB" id="A0AAD6SHW2"/>
<gene>
    <name evidence="2" type="ORF">C8F04DRAFT_1189174</name>
</gene>
<feature type="compositionally biased region" description="Low complexity" evidence="1">
    <location>
        <begin position="44"/>
        <end position="73"/>
    </location>
</feature>
<protein>
    <submittedName>
        <fullName evidence="2">Uncharacterized protein</fullName>
    </submittedName>
</protein>
<evidence type="ECO:0000313" key="2">
    <source>
        <dbReference type="EMBL" id="KAJ7027780.1"/>
    </source>
</evidence>
<sequence>MGPIKRKSILPPFSVYAYGPPLRKKPAARTYKLTARPPVDPTFRPLSRSPSLTRSGPGSSSSPRSDLNSSPRSLTEEDDRAQGDHLAHALPPRVQALPPCPSVPLPLPRHPVPVPQCFADTVTATPALGTHVRASISARRDSSWCGLPLRLRGYPPSHTPPPAPCRQRTHRPAVGRHVYVGRQCGVCARGDKWDGVCARPERPSGDSAVDALHGAACLDVGEPIQLLIARACPGRARPGRFGPFRVDSADHYDLGDRSLPARFQHAYLMVLSKHAGCISHLLGSTCFEWLLITFPIPQREQIERGAGLGEFLLHLRGCPPPALREIRVTACMRLRRACGASRGGSVGAGHQADEQDRSRVAILA</sequence>
<proteinExistence type="predicted"/>
<feature type="compositionally biased region" description="Basic and acidic residues" evidence="1">
    <location>
        <begin position="351"/>
        <end position="364"/>
    </location>
</feature>
<name>A0AAD6SHW2_9AGAR</name>
<comment type="caution">
    <text evidence="2">The sequence shown here is derived from an EMBL/GenBank/DDBJ whole genome shotgun (WGS) entry which is preliminary data.</text>
</comment>